<dbReference type="RefSeq" id="WP_305170128.1">
    <property type="nucleotide sequence ID" value="NZ_JAUUUU010000002.1"/>
</dbReference>
<reference evidence="1" key="2">
    <citation type="submission" date="2023-08" db="EMBL/GenBank/DDBJ databases">
        <authorList>
            <person name="Luo J."/>
        </authorList>
    </citation>
    <scope>NUCLEOTIDE SEQUENCE</scope>
    <source>
        <strain evidence="1">DSM 25064</strain>
    </source>
</reference>
<dbReference type="AlphaFoldDB" id="A0AAW8B3W3"/>
<accession>A0AAW8B3W3</accession>
<comment type="caution">
    <text evidence="1">The sequence shown here is derived from an EMBL/GenBank/DDBJ whole genome shotgun (WGS) entry which is preliminary data.</text>
</comment>
<organism evidence="1 2">
    <name type="scientific">Porticoccus litoralis</name>
    <dbReference type="NCBI Taxonomy" id="434086"/>
    <lineage>
        <taxon>Bacteria</taxon>
        <taxon>Pseudomonadati</taxon>
        <taxon>Pseudomonadota</taxon>
        <taxon>Gammaproteobacteria</taxon>
        <taxon>Cellvibrionales</taxon>
        <taxon>Porticoccaceae</taxon>
        <taxon>Porticoccus</taxon>
    </lineage>
</organism>
<keyword evidence="2" id="KW-1185">Reference proteome</keyword>
<sequence length="125" mass="14013">MISEFFSASFSLSMLPARLAVRNTKATFQAIRDLPTMMKNAPFEMYQSREEAQVLMAQLMSRIDQQLGCDPANLSSQEREMIVGRELAMAEQHLGQSLINILTACRVLTAKPSRVIEHGPADRID</sequence>
<dbReference type="Proteomes" id="UP001178354">
    <property type="component" value="Unassembled WGS sequence"/>
</dbReference>
<evidence type="ECO:0000313" key="1">
    <source>
        <dbReference type="EMBL" id="MDP1520582.1"/>
    </source>
</evidence>
<reference evidence="1" key="1">
    <citation type="journal article" date="2010" name="Int. J. Syst. Evol. Microbiol.">
        <title>Porticoccus litoralis gen. nov., sp. nov., a gammaproteobacterium isolated from the Yellow Sea.</title>
        <authorList>
            <person name="Oh H.M."/>
            <person name="Kim H."/>
            <person name="Kim K.M."/>
            <person name="Min G.S."/>
            <person name="Cho J.C."/>
        </authorList>
    </citation>
    <scope>NUCLEOTIDE SEQUENCE</scope>
    <source>
        <strain evidence="1">DSM 25064</strain>
    </source>
</reference>
<proteinExistence type="predicted"/>
<name>A0AAW8B3W3_9GAMM</name>
<gene>
    <name evidence="1" type="ORF">Q8A57_06320</name>
</gene>
<dbReference type="EMBL" id="JAUUUU010000002">
    <property type="protein sequence ID" value="MDP1520582.1"/>
    <property type="molecule type" value="Genomic_DNA"/>
</dbReference>
<protein>
    <submittedName>
        <fullName evidence="1">Uncharacterized protein</fullName>
    </submittedName>
</protein>
<evidence type="ECO:0000313" key="2">
    <source>
        <dbReference type="Proteomes" id="UP001178354"/>
    </source>
</evidence>